<organism evidence="8 9">
    <name type="scientific">Aspergillus pseudocaelatus</name>
    <dbReference type="NCBI Taxonomy" id="1825620"/>
    <lineage>
        <taxon>Eukaryota</taxon>
        <taxon>Fungi</taxon>
        <taxon>Dikarya</taxon>
        <taxon>Ascomycota</taxon>
        <taxon>Pezizomycotina</taxon>
        <taxon>Eurotiomycetes</taxon>
        <taxon>Eurotiomycetidae</taxon>
        <taxon>Eurotiales</taxon>
        <taxon>Aspergillaceae</taxon>
        <taxon>Aspergillus</taxon>
        <taxon>Aspergillus subgen. Circumdati</taxon>
    </lineage>
</organism>
<gene>
    <name evidence="8" type="ORF">BDV36DRAFT_310759</name>
</gene>
<feature type="domain" description="Glyceraldehyde 3-phosphate dehydrogenase NAD(P) binding" evidence="7">
    <location>
        <begin position="19"/>
        <end position="163"/>
    </location>
</feature>
<protein>
    <recommendedName>
        <fullName evidence="3">glyceraldehyde-3-phosphate dehydrogenase (phosphorylating)</fullName>
        <ecNumber evidence="3">1.2.1.12</ecNumber>
    </recommendedName>
</protein>
<reference evidence="8 9" key="1">
    <citation type="submission" date="2019-04" db="EMBL/GenBank/DDBJ databases">
        <authorList>
            <consortium name="DOE Joint Genome Institute"/>
            <person name="Mondo S."/>
            <person name="Kjaerbolling I."/>
            <person name="Vesth T."/>
            <person name="Frisvad J.C."/>
            <person name="Nybo J.L."/>
            <person name="Theobald S."/>
            <person name="Kildgaard S."/>
            <person name="Isbrandt T."/>
            <person name="Kuo A."/>
            <person name="Sato A."/>
            <person name="Lyhne E.K."/>
            <person name="Kogle M.E."/>
            <person name="Wiebenga A."/>
            <person name="Kun R.S."/>
            <person name="Lubbers R.J."/>
            <person name="Makela M.R."/>
            <person name="Barry K."/>
            <person name="Chovatia M."/>
            <person name="Clum A."/>
            <person name="Daum C."/>
            <person name="Haridas S."/>
            <person name="He G."/>
            <person name="LaButti K."/>
            <person name="Lipzen A."/>
            <person name="Riley R."/>
            <person name="Salamov A."/>
            <person name="Simmons B.A."/>
            <person name="Magnuson J.K."/>
            <person name="Henrissat B."/>
            <person name="Mortensen U.H."/>
            <person name="Larsen T.O."/>
            <person name="Devries R.P."/>
            <person name="Grigoriev I.V."/>
            <person name="Machida M."/>
            <person name="Baker S.E."/>
            <person name="Andersen M.R."/>
            <person name="Cantor M.N."/>
            <person name="Hua S.X."/>
        </authorList>
    </citation>
    <scope>NUCLEOTIDE SEQUENCE [LARGE SCALE GENOMIC DNA]</scope>
    <source>
        <strain evidence="8 9">CBS 117616</strain>
    </source>
</reference>
<evidence type="ECO:0000256" key="4">
    <source>
        <dbReference type="ARBA" id="ARBA00023002"/>
    </source>
</evidence>
<dbReference type="EC" id="1.2.1.12" evidence="3"/>
<comment type="pathway">
    <text evidence="1">Carbohydrate degradation; glycolysis; pyruvate from D-glyceraldehyde 3-phosphate: step 1/5.</text>
</comment>
<dbReference type="Pfam" id="PF00044">
    <property type="entry name" value="Gp_dh_N"/>
    <property type="match status" value="1"/>
</dbReference>
<dbReference type="InterPro" id="IPR020831">
    <property type="entry name" value="GlycerAld/Erythrose_P_DH"/>
</dbReference>
<sequence>MAPSISDFPHSVASTQPSVCRNVLRASLTRTDLQIVAINHTCTTVQDLIYLIRYDSCMGKLSDDISIHAVSETLITINGRQIVLTSERDLQKLNWSAVGVDYVVECTGKFTKRDLALQHVTYGQAKRVVISAPSSDSPTYVYGVNSDDYTADEARRVVSCASCTTNCVTPVLKVLHEQFGIVQGLLTTVHAATQSQQVLDGYSKKNRRLGKFTRRTCINQAFGTGINANSQQAAVSSITSSPLLPVPQRPLPLPNVSMIDLTVTTEQPTSLAEIMAAFRRAAKSSLAGVLYVSDEELVSSDYKGNPNSAVVDAAACTELNPQFFKIMACIGKYIEDDVFAKLALSQCSRRLQWLFDPPLAYSYLHISSIGTREFALIRHLWCRPDLACLVQHAYLGFAWCFRPDFQSITEACYPQWNWMIEHILDDICESEYEKTAWNMQLRRFCEEAWLGALLTRLNNLKSVTLAYGNNQGLINSILDKAAFHRQPFNRTTPFPLLQKVTFKSQFSWLQCNLPFAMGLFHLPAIRTIQGIKIWDSPSVGMNLGMSNFSGLKHRPSSVTEIVLSPAYNCRGMGDWISACSRLERFQVDIGIVSDTHTFYIFDPIAFRQCLHPCKKTLQVLSLRFHRSYREFRAWQRTTKVYRHFQRDDLPFGSFREFIVLEQLSMRHTNLVRLPDANIRDSRDAAPRFLVDILPTSLKSLEITDILHRYLPNLISELEVLVRLHTTIMPQFERIVLHLQEQEGELPKSLINKLERVCECMDVCLTIIRRPIQFSD</sequence>
<keyword evidence="5" id="KW-0324">Glycolysis</keyword>
<dbReference type="Gene3D" id="3.30.360.10">
    <property type="entry name" value="Dihydrodipicolinate Reductase, domain 2"/>
    <property type="match status" value="1"/>
</dbReference>
<evidence type="ECO:0000256" key="1">
    <source>
        <dbReference type="ARBA" id="ARBA00004869"/>
    </source>
</evidence>
<accession>A0ABQ6WEX0</accession>
<dbReference type="CDD" id="cd05214">
    <property type="entry name" value="GAPDH_I_N"/>
    <property type="match status" value="1"/>
</dbReference>
<dbReference type="SUPFAM" id="SSF55347">
    <property type="entry name" value="Glyceraldehyde-3-phosphate dehydrogenase-like, C-terminal domain"/>
    <property type="match status" value="1"/>
</dbReference>
<evidence type="ECO:0000259" key="7">
    <source>
        <dbReference type="SMART" id="SM00846"/>
    </source>
</evidence>
<evidence type="ECO:0000256" key="2">
    <source>
        <dbReference type="ARBA" id="ARBA00007406"/>
    </source>
</evidence>
<dbReference type="InterPro" id="IPR036291">
    <property type="entry name" value="NAD(P)-bd_dom_sf"/>
</dbReference>
<evidence type="ECO:0000256" key="6">
    <source>
        <dbReference type="RuleBase" id="RU000397"/>
    </source>
</evidence>
<name>A0ABQ6WEX0_9EURO</name>
<dbReference type="SUPFAM" id="SSF51735">
    <property type="entry name" value="NAD(P)-binding Rossmann-fold domains"/>
    <property type="match status" value="1"/>
</dbReference>
<evidence type="ECO:0000313" key="8">
    <source>
        <dbReference type="EMBL" id="KAE8415628.1"/>
    </source>
</evidence>
<dbReference type="Gene3D" id="3.40.50.720">
    <property type="entry name" value="NAD(P)-binding Rossmann-like Domain"/>
    <property type="match status" value="1"/>
</dbReference>
<evidence type="ECO:0000313" key="9">
    <source>
        <dbReference type="Proteomes" id="UP000325395"/>
    </source>
</evidence>
<dbReference type="EMBL" id="ML735764">
    <property type="protein sequence ID" value="KAE8415628.1"/>
    <property type="molecule type" value="Genomic_DNA"/>
</dbReference>
<proteinExistence type="inferred from homology"/>
<dbReference type="InterPro" id="IPR056867">
    <property type="entry name" value="LRR_15"/>
</dbReference>
<keyword evidence="4" id="KW-0560">Oxidoreductase</keyword>
<evidence type="ECO:0000256" key="3">
    <source>
        <dbReference type="ARBA" id="ARBA00013119"/>
    </source>
</evidence>
<dbReference type="SMART" id="SM00846">
    <property type="entry name" value="Gp_dh_N"/>
    <property type="match status" value="1"/>
</dbReference>
<evidence type="ECO:0000256" key="5">
    <source>
        <dbReference type="ARBA" id="ARBA00023152"/>
    </source>
</evidence>
<dbReference type="InterPro" id="IPR020829">
    <property type="entry name" value="GlycerAld_3-P_DH_cat"/>
</dbReference>
<dbReference type="Pfam" id="PF24969">
    <property type="entry name" value="LRR_15"/>
    <property type="match status" value="1"/>
</dbReference>
<dbReference type="PANTHER" id="PTHR10836">
    <property type="entry name" value="GLYCERALDEHYDE 3-PHOSPHATE DEHYDROGENASE"/>
    <property type="match status" value="1"/>
</dbReference>
<dbReference type="Pfam" id="PF02800">
    <property type="entry name" value="Gp_dh_C"/>
    <property type="match status" value="1"/>
</dbReference>
<dbReference type="PRINTS" id="PR00078">
    <property type="entry name" value="G3PDHDRGNASE"/>
</dbReference>
<dbReference type="Proteomes" id="UP000325395">
    <property type="component" value="Unassembled WGS sequence"/>
</dbReference>
<dbReference type="InterPro" id="IPR020828">
    <property type="entry name" value="GlycerAld_3-P_DH_NAD(P)-bd"/>
</dbReference>
<keyword evidence="9" id="KW-1185">Reference proteome</keyword>
<dbReference type="PANTHER" id="PTHR10836:SF134">
    <property type="entry name" value="GLYCERALDEHYDE-3-PHOSPHATE DEHYDROGENASE (PHOSPHORYLATING)"/>
    <property type="match status" value="1"/>
</dbReference>
<comment type="similarity">
    <text evidence="2 6">Belongs to the glyceraldehyde-3-phosphate dehydrogenase family.</text>
</comment>